<dbReference type="STRING" id="489703.SAMN04488038_11343"/>
<evidence type="ECO:0000256" key="1">
    <source>
        <dbReference type="SAM" id="SignalP"/>
    </source>
</evidence>
<dbReference type="AlphaFoldDB" id="A0A1H9KCV6"/>
<accession>A0A1H9KCV6</accession>
<dbReference type="EMBL" id="FOFS01000013">
    <property type="protein sequence ID" value="SEQ96878.1"/>
    <property type="molecule type" value="Genomic_DNA"/>
</dbReference>
<feature type="chain" id="PRO_5011497680" evidence="1">
    <location>
        <begin position="21"/>
        <end position="254"/>
    </location>
</feature>
<name>A0A1H9KCV6_9GAMM</name>
<keyword evidence="1" id="KW-0732">Signal</keyword>
<dbReference type="OrthoDB" id="7063067at2"/>
<dbReference type="Proteomes" id="UP000199233">
    <property type="component" value="Unassembled WGS sequence"/>
</dbReference>
<keyword evidence="3" id="KW-1185">Reference proteome</keyword>
<feature type="signal peptide" evidence="1">
    <location>
        <begin position="1"/>
        <end position="20"/>
    </location>
</feature>
<evidence type="ECO:0000313" key="2">
    <source>
        <dbReference type="EMBL" id="SEQ96878.1"/>
    </source>
</evidence>
<reference evidence="2 3" key="1">
    <citation type="submission" date="2016-10" db="EMBL/GenBank/DDBJ databases">
        <authorList>
            <person name="de Groot N.N."/>
        </authorList>
    </citation>
    <scope>NUCLEOTIDE SEQUENCE [LARGE SCALE GENOMIC DNA]</scope>
    <source>
        <strain evidence="2 3">DSM 25927</strain>
    </source>
</reference>
<sequence>MRKLPLIPALLLLASPLARADALLDFVNDPENTQQARLSVAGTRLRFETAGSGAYTIIDLAARTLTQVNATQKTTTTTSIEQVQEIIGNLSRVDPAASPLLELAMENLPDSQRRDAEKLLRQAQADEAIPYVKTGQRGSEAGIACEVYQQHSSSGDTRSLCVAAFAALGLSAQDERTLRGALQLLRETGGPWLRLADVPGLPIRYTGSFGNDQYGGAGKLQAVSRAALPAQRFYAPREYRLVSLLEMMSGSGGD</sequence>
<dbReference type="RefSeq" id="WP_093288496.1">
    <property type="nucleotide sequence ID" value="NZ_FOFS01000013.1"/>
</dbReference>
<evidence type="ECO:0000313" key="3">
    <source>
        <dbReference type="Proteomes" id="UP000199233"/>
    </source>
</evidence>
<organism evidence="2 3">
    <name type="scientific">Solimonas aquatica</name>
    <dbReference type="NCBI Taxonomy" id="489703"/>
    <lineage>
        <taxon>Bacteria</taxon>
        <taxon>Pseudomonadati</taxon>
        <taxon>Pseudomonadota</taxon>
        <taxon>Gammaproteobacteria</taxon>
        <taxon>Nevskiales</taxon>
        <taxon>Nevskiaceae</taxon>
        <taxon>Solimonas</taxon>
    </lineage>
</organism>
<gene>
    <name evidence="2" type="ORF">SAMN04488038_11343</name>
</gene>
<protein>
    <submittedName>
        <fullName evidence="2">Uncharacterized protein</fullName>
    </submittedName>
</protein>
<proteinExistence type="predicted"/>